<dbReference type="EC" id="2.3.1.225" evidence="12"/>
<reference evidence="14" key="3">
    <citation type="submission" date="2025-07" db="EMBL/GenBank/DDBJ databases">
        <authorList>
            <consortium name="NCBI Genome Project"/>
        </authorList>
    </citation>
    <scope>NUCLEOTIDE SEQUENCE</scope>
    <source>
        <strain evidence="14">CBS432</strain>
    </source>
</reference>
<feature type="domain" description="Palmitoyltransferase DHHC" evidence="13">
    <location>
        <begin position="135"/>
        <end position="249"/>
    </location>
</feature>
<feature type="transmembrane region" description="Helical" evidence="12">
    <location>
        <begin position="211"/>
        <end position="232"/>
    </location>
</feature>
<reference evidence="14" key="1">
    <citation type="journal article" date="2017" name="Nat. Genet.">
        <title>Contrasting evolutionary genome dynamics between domesticated and wild yeasts.</title>
        <authorList>
            <person name="Yue J.X."/>
            <person name="Li J."/>
            <person name="Aigrain L."/>
            <person name="Hallin J."/>
            <person name="Persson K."/>
            <person name="Oliver K."/>
            <person name="Bergstrom A."/>
            <person name="Coupland P."/>
            <person name="Warringer J."/>
            <person name="Lagomarsino M.C."/>
            <person name="Fischer G."/>
            <person name="Durbin R."/>
            <person name="Liti G."/>
        </authorList>
    </citation>
    <scope>NUCLEOTIDE SEQUENCE</scope>
    <source>
        <strain evidence="14">CBS432</strain>
    </source>
</reference>
<dbReference type="VEuPathDB" id="FungiDB:SPAR_D03380"/>
<evidence type="ECO:0000256" key="3">
    <source>
        <dbReference type="ARBA" id="ARBA00022692"/>
    </source>
</evidence>
<feature type="transmembrane region" description="Helical" evidence="12">
    <location>
        <begin position="87"/>
        <end position="106"/>
    </location>
</feature>
<sequence length="336" mass="39294">MSWNVLFVLLIGVVVLVLLSPVFKSTWPFSTFYRNVFQPFLADDQKYRWKFHLVPLFYTSIYLYLVYTYHTRVESLIKNELFLLERILIVPIIILPPVALGILAMVTRAEDSNDHKLGSTEKYPYDYLLYYPAIKCSTCRIVKPARSKHCSICNRCVLVADHHCIWINNCIGKGNYLQFYLFLISNIFSMSYAFLRLWYISLHSTTTLPTAVLTLTILCGCFTIICLIFTYLQLAIVKEGMTTNEQDKWYTIQEYMREGKLVRSLDDDCQSWFLKFTEQEENTAGRLQDQHVTFYSTNAYDHKHYSLAHYTTIKDASEIPNIYDKGTFLANFTDLI</sequence>
<dbReference type="GO" id="GO:0019706">
    <property type="term" value="F:protein-cysteine S-palmitoyltransferase activity"/>
    <property type="evidence" value="ECO:0007669"/>
    <property type="project" value="UniProtKB-EC"/>
</dbReference>
<gene>
    <name evidence="14" type="primary">SWF1</name>
    <name evidence="14" type="ORF">SPAR_D03380</name>
</gene>
<dbReference type="RefSeq" id="XP_033765371.1">
    <property type="nucleotide sequence ID" value="XM_033909480.1"/>
</dbReference>
<proteinExistence type="inferred from homology"/>
<dbReference type="GeneID" id="54629585"/>
<keyword evidence="5 12" id="KW-1133">Transmembrane helix</keyword>
<evidence type="ECO:0000256" key="10">
    <source>
        <dbReference type="ARBA" id="ARBA00038463"/>
    </source>
</evidence>
<accession>A0A8B8UNZ4</accession>
<evidence type="ECO:0000256" key="5">
    <source>
        <dbReference type="ARBA" id="ARBA00022989"/>
    </source>
</evidence>
<evidence type="ECO:0000256" key="9">
    <source>
        <dbReference type="ARBA" id="ARBA00023315"/>
    </source>
</evidence>
<keyword evidence="3 12" id="KW-0812">Transmembrane</keyword>
<keyword evidence="6 12" id="KW-0472">Membrane</keyword>
<keyword evidence="8" id="KW-0449">Lipoprotein</keyword>
<evidence type="ECO:0000256" key="7">
    <source>
        <dbReference type="ARBA" id="ARBA00023139"/>
    </source>
</evidence>
<dbReference type="AlphaFoldDB" id="A0A8B8UNZ4"/>
<feature type="transmembrane region" description="Helical" evidence="12">
    <location>
        <begin position="179"/>
        <end position="199"/>
    </location>
</feature>
<dbReference type="PANTHER" id="PTHR22883:SF489">
    <property type="entry name" value="PALMITOYLTRANSFERASE SWF1"/>
    <property type="match status" value="1"/>
</dbReference>
<reference evidence="14" key="2">
    <citation type="submission" date="2020-01" db="EMBL/GenBank/DDBJ databases">
        <title>Population-level Yeast Reference Genomes.</title>
        <authorList>
            <person name="Yue J.-X."/>
        </authorList>
    </citation>
    <scope>NUCLEOTIDE SEQUENCE</scope>
    <source>
        <strain evidence="14">CBS432</strain>
    </source>
</reference>
<dbReference type="GO" id="GO:0006612">
    <property type="term" value="P:protein targeting to membrane"/>
    <property type="evidence" value="ECO:0007669"/>
    <property type="project" value="TreeGrafter"/>
</dbReference>
<evidence type="ECO:0000256" key="2">
    <source>
        <dbReference type="ARBA" id="ARBA00022679"/>
    </source>
</evidence>
<evidence type="ECO:0000256" key="6">
    <source>
        <dbReference type="ARBA" id="ARBA00023136"/>
    </source>
</evidence>
<feature type="transmembrane region" description="Helical" evidence="12">
    <location>
        <begin position="48"/>
        <end position="67"/>
    </location>
</feature>
<evidence type="ECO:0000256" key="4">
    <source>
        <dbReference type="ARBA" id="ARBA00022824"/>
    </source>
</evidence>
<evidence type="ECO:0000256" key="12">
    <source>
        <dbReference type="RuleBase" id="RU079119"/>
    </source>
</evidence>
<protein>
    <recommendedName>
        <fullName evidence="12">Palmitoyltransferase</fullName>
        <ecNumber evidence="12">2.3.1.225</ecNumber>
    </recommendedName>
</protein>
<dbReference type="GO" id="GO:0005789">
    <property type="term" value="C:endoplasmic reticulum membrane"/>
    <property type="evidence" value="ECO:0007669"/>
    <property type="project" value="UniProtKB-SubCell"/>
</dbReference>
<dbReference type="Pfam" id="PF01529">
    <property type="entry name" value="DHHC"/>
    <property type="match status" value="1"/>
</dbReference>
<dbReference type="InterPro" id="IPR039859">
    <property type="entry name" value="PFA4/ZDH16/20/ERF2-like"/>
</dbReference>
<comment type="catalytic activity">
    <reaction evidence="11 12">
        <text>L-cysteinyl-[protein] + hexadecanoyl-CoA = S-hexadecanoyl-L-cysteinyl-[protein] + CoA</text>
        <dbReference type="Rhea" id="RHEA:36683"/>
        <dbReference type="Rhea" id="RHEA-COMP:10131"/>
        <dbReference type="Rhea" id="RHEA-COMP:11032"/>
        <dbReference type="ChEBI" id="CHEBI:29950"/>
        <dbReference type="ChEBI" id="CHEBI:57287"/>
        <dbReference type="ChEBI" id="CHEBI:57379"/>
        <dbReference type="ChEBI" id="CHEBI:74151"/>
        <dbReference type="EC" id="2.3.1.225"/>
    </reaction>
</comment>
<evidence type="ECO:0000256" key="8">
    <source>
        <dbReference type="ARBA" id="ARBA00023288"/>
    </source>
</evidence>
<evidence type="ECO:0000256" key="11">
    <source>
        <dbReference type="ARBA" id="ARBA00048048"/>
    </source>
</evidence>
<dbReference type="PROSITE" id="PS50216">
    <property type="entry name" value="DHHC"/>
    <property type="match status" value="1"/>
</dbReference>
<comment type="subcellular location">
    <subcellularLocation>
        <location evidence="1">Endoplasmic reticulum membrane</location>
        <topology evidence="1">Multi-pass membrane protein</topology>
    </subcellularLocation>
</comment>
<dbReference type="InterPro" id="IPR001594">
    <property type="entry name" value="Palmitoyltrfase_DHHC"/>
</dbReference>
<comment type="similarity">
    <text evidence="10">Belongs to the DHHC palmitoyltransferase family. SWF1 subfamily.</text>
</comment>
<name>A0A8B8UNZ4_SACPA</name>
<dbReference type="OrthoDB" id="9909019at2759"/>
<evidence type="ECO:0000259" key="13">
    <source>
        <dbReference type="Pfam" id="PF01529"/>
    </source>
</evidence>
<comment type="domain">
    <text evidence="12">The DHHC domain is required for palmitoyltransferase activity.</text>
</comment>
<keyword evidence="7" id="KW-0564">Palmitate</keyword>
<keyword evidence="9 12" id="KW-0012">Acyltransferase</keyword>
<keyword evidence="2 12" id="KW-0808">Transferase</keyword>
<evidence type="ECO:0000313" key="14">
    <source>
        <dbReference type="RefSeq" id="XP_033765371.1"/>
    </source>
</evidence>
<evidence type="ECO:0000256" key="1">
    <source>
        <dbReference type="ARBA" id="ARBA00004477"/>
    </source>
</evidence>
<keyword evidence="4" id="KW-0256">Endoplasmic reticulum</keyword>
<organism evidence="14">
    <name type="scientific">Saccharomyces paradoxus</name>
    <name type="common">Yeast</name>
    <name type="synonym">Saccharomyces douglasii</name>
    <dbReference type="NCBI Taxonomy" id="27291"/>
    <lineage>
        <taxon>Eukaryota</taxon>
        <taxon>Fungi</taxon>
        <taxon>Dikarya</taxon>
        <taxon>Ascomycota</taxon>
        <taxon>Saccharomycotina</taxon>
        <taxon>Saccharomycetes</taxon>
        <taxon>Saccharomycetales</taxon>
        <taxon>Saccharomycetaceae</taxon>
        <taxon>Saccharomyces</taxon>
    </lineage>
</organism>
<dbReference type="KEGG" id="spao:SPAR_D03380"/>
<dbReference type="PANTHER" id="PTHR22883">
    <property type="entry name" value="ZINC FINGER DHHC DOMAIN CONTAINING PROTEIN"/>
    <property type="match status" value="1"/>
</dbReference>
<reference evidence="14" key="4">
    <citation type="submission" date="2025-08" db="UniProtKB">
        <authorList>
            <consortium name="RefSeq"/>
        </authorList>
    </citation>
    <scope>IDENTIFICATION</scope>
    <source>
        <strain evidence="14">CBS432</strain>
    </source>
</reference>
<dbReference type="GO" id="GO:0005794">
    <property type="term" value="C:Golgi apparatus"/>
    <property type="evidence" value="ECO:0007669"/>
    <property type="project" value="TreeGrafter"/>
</dbReference>